<sequence>MATPIQNIPKLHLLCMESKFITAFKNAIQTHWPAYQPDKPSEFPSIEIHNSRLAAVPASTKFDLVVSPANSYGRLDGAFDDAISVAFCTPHHHYDTLTHAVQDVLYEKYRGFLPPGTCELVHFPEELVGQNPWGCKWVAICPTMRTPENVVWDREVVYQCVWSLLCAIEGWNRRTGADNDATGRIENILITPMATGCGAVSPDRWAAQMVLAMKHFVDALEKPERWSRLGWGEIYDDTYDVEKTWKQTQS</sequence>
<dbReference type="AlphaFoldDB" id="A0A7R8ARH5"/>
<evidence type="ECO:0008006" key="3">
    <source>
        <dbReference type="Google" id="ProtNLM"/>
    </source>
</evidence>
<evidence type="ECO:0000313" key="2">
    <source>
        <dbReference type="Proteomes" id="UP000654913"/>
    </source>
</evidence>
<gene>
    <name evidence="1" type="ORF">APUU_51331A</name>
</gene>
<keyword evidence="2" id="KW-1185">Reference proteome</keyword>
<dbReference type="KEGG" id="apuu:APUU_51331A"/>
<dbReference type="Proteomes" id="UP000654913">
    <property type="component" value="Chromosome 5"/>
</dbReference>
<organism evidence="1 2">
    <name type="scientific">Aspergillus puulaauensis</name>
    <dbReference type="NCBI Taxonomy" id="1220207"/>
    <lineage>
        <taxon>Eukaryota</taxon>
        <taxon>Fungi</taxon>
        <taxon>Dikarya</taxon>
        <taxon>Ascomycota</taxon>
        <taxon>Pezizomycotina</taxon>
        <taxon>Eurotiomycetes</taxon>
        <taxon>Eurotiomycetidae</taxon>
        <taxon>Eurotiales</taxon>
        <taxon>Aspergillaceae</taxon>
        <taxon>Aspergillus</taxon>
    </lineage>
</organism>
<dbReference type="GeneID" id="64976625"/>
<evidence type="ECO:0000313" key="1">
    <source>
        <dbReference type="EMBL" id="BCS26620.1"/>
    </source>
</evidence>
<dbReference type="RefSeq" id="XP_041558814.1">
    <property type="nucleotide sequence ID" value="XM_041706427.1"/>
</dbReference>
<dbReference type="OrthoDB" id="6082470at2759"/>
<name>A0A7R8ARH5_9EURO</name>
<dbReference type="SUPFAM" id="SSF52949">
    <property type="entry name" value="Macro domain-like"/>
    <property type="match status" value="1"/>
</dbReference>
<reference evidence="1" key="2">
    <citation type="submission" date="2021-02" db="EMBL/GenBank/DDBJ databases">
        <title>Aspergillus puulaauensis MK2 genome sequence.</title>
        <authorList>
            <person name="Futagami T."/>
            <person name="Mori K."/>
            <person name="Kadooka C."/>
            <person name="Tanaka T."/>
        </authorList>
    </citation>
    <scope>NUCLEOTIDE SEQUENCE</scope>
    <source>
        <strain evidence="1">MK2</strain>
    </source>
</reference>
<proteinExistence type="predicted"/>
<dbReference type="Gene3D" id="3.40.220.10">
    <property type="entry name" value="Leucine Aminopeptidase, subunit E, domain 1"/>
    <property type="match status" value="1"/>
</dbReference>
<dbReference type="InterPro" id="IPR043472">
    <property type="entry name" value="Macro_dom-like"/>
</dbReference>
<dbReference type="EMBL" id="AP024447">
    <property type="protein sequence ID" value="BCS26620.1"/>
    <property type="molecule type" value="Genomic_DNA"/>
</dbReference>
<accession>A0A7R8ARH5</accession>
<reference evidence="1" key="1">
    <citation type="submission" date="2021-01" db="EMBL/GenBank/DDBJ databases">
        <authorList>
            <consortium name="Aspergillus puulaauensis MK2 genome sequencing consortium"/>
            <person name="Kazuki M."/>
            <person name="Futagami T."/>
        </authorList>
    </citation>
    <scope>NUCLEOTIDE SEQUENCE</scope>
    <source>
        <strain evidence="1">MK2</strain>
    </source>
</reference>
<protein>
    <recommendedName>
        <fullName evidence="3">Macro domain-like protein</fullName>
    </recommendedName>
</protein>